<dbReference type="GO" id="GO:0016020">
    <property type="term" value="C:membrane"/>
    <property type="evidence" value="ECO:0007669"/>
    <property type="project" value="TreeGrafter"/>
</dbReference>
<dbReference type="PANTHER" id="PTHR23028:SF53">
    <property type="entry name" value="ACYL_TRANSF_3 DOMAIN-CONTAINING PROTEIN"/>
    <property type="match status" value="1"/>
</dbReference>
<feature type="transmembrane region" description="Helical" evidence="1">
    <location>
        <begin position="284"/>
        <end position="301"/>
    </location>
</feature>
<dbReference type="RefSeq" id="WP_203737644.1">
    <property type="nucleotide sequence ID" value="NZ_BAAAUC010000002.1"/>
</dbReference>
<feature type="domain" description="Acyltransferase 3" evidence="2">
    <location>
        <begin position="8"/>
        <end position="322"/>
    </location>
</feature>
<feature type="transmembrane region" description="Helical" evidence="1">
    <location>
        <begin position="244"/>
        <end position="263"/>
    </location>
</feature>
<proteinExistence type="predicted"/>
<dbReference type="EMBL" id="BOMH01000002">
    <property type="protein sequence ID" value="GID62337.1"/>
    <property type="molecule type" value="Genomic_DNA"/>
</dbReference>
<dbReference type="InterPro" id="IPR050879">
    <property type="entry name" value="Acyltransferase_3"/>
</dbReference>
<dbReference type="Proteomes" id="UP000619479">
    <property type="component" value="Unassembled WGS sequence"/>
</dbReference>
<feature type="transmembrane region" description="Helical" evidence="1">
    <location>
        <begin position="307"/>
        <end position="328"/>
    </location>
</feature>
<accession>A0A919IBB6</accession>
<keyword evidence="4" id="KW-1185">Reference proteome</keyword>
<gene>
    <name evidence="3" type="ORF">Acy02nite_02180</name>
</gene>
<feature type="transmembrane region" description="Helical" evidence="1">
    <location>
        <begin position="217"/>
        <end position="238"/>
    </location>
</feature>
<feature type="transmembrane region" description="Helical" evidence="1">
    <location>
        <begin position="140"/>
        <end position="160"/>
    </location>
</feature>
<dbReference type="Pfam" id="PF01757">
    <property type="entry name" value="Acyl_transf_3"/>
    <property type="match status" value="1"/>
</dbReference>
<comment type="caution">
    <text evidence="3">The sequence shown here is derived from an EMBL/GenBank/DDBJ whole genome shotgun (WGS) entry which is preliminary data.</text>
</comment>
<evidence type="ECO:0000313" key="4">
    <source>
        <dbReference type="Proteomes" id="UP000619479"/>
    </source>
</evidence>
<dbReference type="GO" id="GO:0016747">
    <property type="term" value="F:acyltransferase activity, transferring groups other than amino-acyl groups"/>
    <property type="evidence" value="ECO:0007669"/>
    <property type="project" value="InterPro"/>
</dbReference>
<feature type="transmembrane region" description="Helical" evidence="1">
    <location>
        <begin position="90"/>
        <end position="110"/>
    </location>
</feature>
<dbReference type="InterPro" id="IPR002656">
    <property type="entry name" value="Acyl_transf_3_dom"/>
</dbReference>
<feature type="transmembrane region" description="Helical" evidence="1">
    <location>
        <begin position="46"/>
        <end position="69"/>
    </location>
</feature>
<organism evidence="3 4">
    <name type="scientific">Actinoplanes cyaneus</name>
    <dbReference type="NCBI Taxonomy" id="52696"/>
    <lineage>
        <taxon>Bacteria</taxon>
        <taxon>Bacillati</taxon>
        <taxon>Actinomycetota</taxon>
        <taxon>Actinomycetes</taxon>
        <taxon>Micromonosporales</taxon>
        <taxon>Micromonosporaceae</taxon>
        <taxon>Actinoplanes</taxon>
    </lineage>
</organism>
<reference evidence="3" key="1">
    <citation type="submission" date="2021-01" db="EMBL/GenBank/DDBJ databases">
        <title>Whole genome shotgun sequence of Actinoplanes cyaneus NBRC 14990.</title>
        <authorList>
            <person name="Komaki H."/>
            <person name="Tamura T."/>
        </authorList>
    </citation>
    <scope>NUCLEOTIDE SEQUENCE</scope>
    <source>
        <strain evidence="3">NBRC 14990</strain>
    </source>
</reference>
<evidence type="ECO:0000313" key="3">
    <source>
        <dbReference type="EMBL" id="GID62337.1"/>
    </source>
</evidence>
<dbReference type="PANTHER" id="PTHR23028">
    <property type="entry name" value="ACETYLTRANSFERASE"/>
    <property type="match status" value="1"/>
</dbReference>
<dbReference type="GO" id="GO:0009103">
    <property type="term" value="P:lipopolysaccharide biosynthetic process"/>
    <property type="evidence" value="ECO:0007669"/>
    <property type="project" value="TreeGrafter"/>
</dbReference>
<feature type="transmembrane region" description="Helical" evidence="1">
    <location>
        <begin position="167"/>
        <end position="186"/>
    </location>
</feature>
<evidence type="ECO:0000256" key="1">
    <source>
        <dbReference type="SAM" id="Phobius"/>
    </source>
</evidence>
<keyword evidence="1" id="KW-0812">Transmembrane</keyword>
<keyword evidence="1" id="KW-0472">Membrane</keyword>
<name>A0A919IBB6_9ACTN</name>
<feature type="transmembrane region" description="Helical" evidence="1">
    <location>
        <begin position="12"/>
        <end position="34"/>
    </location>
</feature>
<keyword evidence="1" id="KW-1133">Transmembrane helix</keyword>
<dbReference type="AlphaFoldDB" id="A0A919IBB6"/>
<protein>
    <recommendedName>
        <fullName evidence="2">Acyltransferase 3 domain-containing protein</fullName>
    </recommendedName>
</protein>
<evidence type="ECO:0000259" key="2">
    <source>
        <dbReference type="Pfam" id="PF01757"/>
    </source>
</evidence>
<sequence>MSARHRVAGLDGLRGLLALYVVVHHCWLICFPGYPANTGPAWGGWLIHGRLAVVAFIVLSGFSLAIAPARDGWRLGGGWRFAGRRARRILPAYWAALLVSLVLAAVAGPLPMSHAPSWRTVVVYGLMLQDFVAVPAPNGAFWSIAVEAALYVAFPLLLLVMARCGPIVTLAVACLPMVLAGPGAAIGYTWEMAPLFTMGMVAAGVATRAASTGRRGWWWLSGLAGAPVLAVILGNGPVWTARHYFWVDLASGPAIALLLVAIATGRRDGFLTSRPMTLLGNCSYSLYLMHVPVIALVALAVGTTSFLLLVALAAPAAVLTATMFAALFERPFLSPGRDRAGEAGTVVAART</sequence>